<evidence type="ECO:0000256" key="1">
    <source>
        <dbReference type="SAM" id="Phobius"/>
    </source>
</evidence>
<keyword evidence="1" id="KW-0812">Transmembrane</keyword>
<dbReference type="EMBL" id="JACSQV010000006">
    <property type="protein sequence ID" value="MBD7918412.1"/>
    <property type="molecule type" value="Genomic_DNA"/>
</dbReference>
<reference evidence="2 3" key="1">
    <citation type="submission" date="2020-08" db="EMBL/GenBank/DDBJ databases">
        <title>A Genomic Blueprint of the Chicken Gut Microbiome.</title>
        <authorList>
            <person name="Gilroy R."/>
            <person name="Ravi A."/>
            <person name="Getino M."/>
            <person name="Pursley I."/>
            <person name="Horton D.L."/>
            <person name="Alikhan N.-F."/>
            <person name="Baker D."/>
            <person name="Gharbi K."/>
            <person name="Hall N."/>
            <person name="Watson M."/>
            <person name="Adriaenssens E.M."/>
            <person name="Foster-Nyarko E."/>
            <person name="Jarju S."/>
            <person name="Secka A."/>
            <person name="Antonio M."/>
            <person name="Oren A."/>
            <person name="Chaudhuri R."/>
            <person name="La Ragione R.M."/>
            <person name="Hildebrand F."/>
            <person name="Pallen M.J."/>
        </authorList>
    </citation>
    <scope>NUCLEOTIDE SEQUENCE [LARGE SCALE GENOMIC DNA]</scope>
    <source>
        <strain evidence="2 3">Sa3CUA2</strain>
    </source>
</reference>
<organism evidence="2 3">
    <name type="scientific">Cellulomonas avistercoris</name>
    <dbReference type="NCBI Taxonomy" id="2762242"/>
    <lineage>
        <taxon>Bacteria</taxon>
        <taxon>Bacillati</taxon>
        <taxon>Actinomycetota</taxon>
        <taxon>Actinomycetes</taxon>
        <taxon>Micrococcales</taxon>
        <taxon>Cellulomonadaceae</taxon>
        <taxon>Cellulomonas</taxon>
    </lineage>
</organism>
<feature type="transmembrane region" description="Helical" evidence="1">
    <location>
        <begin position="12"/>
        <end position="45"/>
    </location>
</feature>
<keyword evidence="1" id="KW-1133">Transmembrane helix</keyword>
<keyword evidence="1" id="KW-0472">Membrane</keyword>
<dbReference type="Proteomes" id="UP000604241">
    <property type="component" value="Unassembled WGS sequence"/>
</dbReference>
<feature type="transmembrane region" description="Helical" evidence="1">
    <location>
        <begin position="140"/>
        <end position="163"/>
    </location>
</feature>
<accession>A0ABR8QDB0</accession>
<proteinExistence type="predicted"/>
<feature type="transmembrane region" description="Helical" evidence="1">
    <location>
        <begin position="51"/>
        <end position="72"/>
    </location>
</feature>
<sequence>MTIDWAAELDLLVTVLVVVGLVGVVVQVLPGAFLVGAAVALWGALQGTGAGWAVAVAAVVLTAAGQVVKYLVAGRHLQRTGVRSSTLAWGGVAGVVGFFVVPVVGLFLFFVAAVLVVEWLRARDVATAWRATVRALQATGLTILVELATAMLVVGVWVVALLAR</sequence>
<dbReference type="Pfam" id="PF04306">
    <property type="entry name" value="DUF456"/>
    <property type="match status" value="1"/>
</dbReference>
<name>A0ABR8QDB0_9CELL</name>
<gene>
    <name evidence="2" type="ORF">H9657_08995</name>
</gene>
<dbReference type="RefSeq" id="WP_191782531.1">
    <property type="nucleotide sequence ID" value="NZ_JACSQV010000006.1"/>
</dbReference>
<protein>
    <submittedName>
        <fullName evidence="2">DUF456 domain-containing protein</fullName>
    </submittedName>
</protein>
<dbReference type="InterPro" id="IPR007403">
    <property type="entry name" value="DUF456"/>
</dbReference>
<comment type="caution">
    <text evidence="2">The sequence shown here is derived from an EMBL/GenBank/DDBJ whole genome shotgun (WGS) entry which is preliminary data.</text>
</comment>
<keyword evidence="3" id="KW-1185">Reference proteome</keyword>
<evidence type="ECO:0000313" key="3">
    <source>
        <dbReference type="Proteomes" id="UP000604241"/>
    </source>
</evidence>
<evidence type="ECO:0000313" key="2">
    <source>
        <dbReference type="EMBL" id="MBD7918412.1"/>
    </source>
</evidence>
<feature type="transmembrane region" description="Helical" evidence="1">
    <location>
        <begin position="92"/>
        <end position="120"/>
    </location>
</feature>